<dbReference type="SUPFAM" id="SSF51735">
    <property type="entry name" value="NAD(P)-binding Rossmann-fold domains"/>
    <property type="match status" value="1"/>
</dbReference>
<proteinExistence type="predicted"/>
<dbReference type="Proteomes" id="UP000053923">
    <property type="component" value="Unassembled WGS sequence"/>
</dbReference>
<dbReference type="PANTHER" id="PTHR10996:SF178">
    <property type="entry name" value="2-HYDROXYACID DEHYDROGENASE YGL185C-RELATED"/>
    <property type="match status" value="1"/>
</dbReference>
<gene>
    <name evidence="4" type="ORF">ADL12_23405</name>
</gene>
<dbReference type="GO" id="GO:0051287">
    <property type="term" value="F:NAD binding"/>
    <property type="evidence" value="ECO:0007669"/>
    <property type="project" value="InterPro"/>
</dbReference>
<dbReference type="EMBL" id="LLZG01000231">
    <property type="protein sequence ID" value="KUL32148.1"/>
    <property type="molecule type" value="Genomic_DNA"/>
</dbReference>
<dbReference type="GO" id="GO:0016618">
    <property type="term" value="F:hydroxypyruvate reductase [NAD(P)H] activity"/>
    <property type="evidence" value="ECO:0007669"/>
    <property type="project" value="TreeGrafter"/>
</dbReference>
<keyword evidence="5" id="KW-1185">Reference proteome</keyword>
<dbReference type="Gene3D" id="3.40.50.720">
    <property type="entry name" value="NAD(P)-binding Rossmann-like Domain"/>
    <property type="match status" value="2"/>
</dbReference>
<name>A0A101JSZ4_9ACTN</name>
<feature type="domain" description="D-isomer specific 2-hydroxyacid dehydrogenase NAD-binding" evidence="3">
    <location>
        <begin position="119"/>
        <end position="296"/>
    </location>
</feature>
<dbReference type="InterPro" id="IPR006140">
    <property type="entry name" value="D-isomer_DH_NAD-bd"/>
</dbReference>
<dbReference type="AlphaFoldDB" id="A0A101JSZ4"/>
<dbReference type="CDD" id="cd12167">
    <property type="entry name" value="2-Hacid_dh_8"/>
    <property type="match status" value="1"/>
</dbReference>
<dbReference type="PANTHER" id="PTHR10996">
    <property type="entry name" value="2-HYDROXYACID DEHYDROGENASE-RELATED"/>
    <property type="match status" value="1"/>
</dbReference>
<evidence type="ECO:0000256" key="2">
    <source>
        <dbReference type="ARBA" id="ARBA00023027"/>
    </source>
</evidence>
<dbReference type="GO" id="GO:0030267">
    <property type="term" value="F:glyoxylate reductase (NADPH) activity"/>
    <property type="evidence" value="ECO:0007669"/>
    <property type="project" value="TreeGrafter"/>
</dbReference>
<dbReference type="GO" id="GO:0005829">
    <property type="term" value="C:cytosol"/>
    <property type="evidence" value="ECO:0007669"/>
    <property type="project" value="TreeGrafter"/>
</dbReference>
<dbReference type="InterPro" id="IPR036291">
    <property type="entry name" value="NAD(P)-bd_dom_sf"/>
</dbReference>
<dbReference type="InterPro" id="IPR050223">
    <property type="entry name" value="D-isomer_2-hydroxyacid_DH"/>
</dbReference>
<organism evidence="4 5">
    <name type="scientific">Streptomyces regalis</name>
    <dbReference type="NCBI Taxonomy" id="68262"/>
    <lineage>
        <taxon>Bacteria</taxon>
        <taxon>Bacillati</taxon>
        <taxon>Actinomycetota</taxon>
        <taxon>Actinomycetes</taxon>
        <taxon>Kitasatosporales</taxon>
        <taxon>Streptomycetaceae</taxon>
        <taxon>Streptomyces</taxon>
    </lineage>
</organism>
<evidence type="ECO:0000313" key="4">
    <source>
        <dbReference type="EMBL" id="KUL32148.1"/>
    </source>
</evidence>
<dbReference type="Pfam" id="PF02826">
    <property type="entry name" value="2-Hacid_dh_C"/>
    <property type="match status" value="1"/>
</dbReference>
<evidence type="ECO:0000313" key="5">
    <source>
        <dbReference type="Proteomes" id="UP000053923"/>
    </source>
</evidence>
<evidence type="ECO:0000259" key="3">
    <source>
        <dbReference type="Pfam" id="PF02826"/>
    </source>
</evidence>
<keyword evidence="1" id="KW-0560">Oxidoreductase</keyword>
<dbReference type="RefSeq" id="WP_062704782.1">
    <property type="nucleotide sequence ID" value="NZ_LLZG01000231.1"/>
</dbReference>
<protein>
    <submittedName>
        <fullName evidence="4">Hydroxyacid dehydrogenase</fullName>
    </submittedName>
</protein>
<keyword evidence="2" id="KW-0520">NAD</keyword>
<accession>A0A101JSZ4</accession>
<sequence>MTRPRATFAMSSGSLVPQFFRPDLLDELRRHVDVDPRLVLTELDSDAARRTLAATEILLAGWGAPVLTRADDAPRLRAVVYAGGVAATCLEDPRGLAARGVRAANARAANAVPVAEFALAMILLSNKAVFRAERMYRERRAFFDRATELTDTGNHRRTVGIVGASTIGRALIRLLRPFDLDVVVYSPELTPALAAELGVRAAGLDEVMAAGDVVSLHQPLTPETTGQIDARRLALMRDGATLLNTARGAVVDHEALLAELRSGRIRAVLDVTEPQPLPPGSPFFDLPNVVLTPHVAGSMGGELHRIGESVVAEVARFVAGEPFAHPERLDEA</sequence>
<dbReference type="OrthoDB" id="4324715at2"/>
<comment type="caution">
    <text evidence="4">The sequence shown here is derived from an EMBL/GenBank/DDBJ whole genome shotgun (WGS) entry which is preliminary data.</text>
</comment>
<evidence type="ECO:0000256" key="1">
    <source>
        <dbReference type="ARBA" id="ARBA00023002"/>
    </source>
</evidence>
<reference evidence="5" key="1">
    <citation type="submission" date="2015-10" db="EMBL/GenBank/DDBJ databases">
        <authorList>
            <person name="Ju K.-S."/>
            <person name="Doroghazi J.R."/>
            <person name="Metcalf W.W."/>
        </authorList>
    </citation>
    <scope>NUCLEOTIDE SEQUENCE [LARGE SCALE GENOMIC DNA]</scope>
    <source>
        <strain evidence="5">NRRL 3151</strain>
    </source>
</reference>